<dbReference type="EMBL" id="JADKPN010000023">
    <property type="protein sequence ID" value="MBF4766085.1"/>
    <property type="molecule type" value="Genomic_DNA"/>
</dbReference>
<comment type="caution">
    <text evidence="1">The sequence shown here is derived from an EMBL/GenBank/DDBJ whole genome shotgun (WGS) entry which is preliminary data.</text>
</comment>
<accession>A0A930VJV5</accession>
<evidence type="ECO:0000313" key="2">
    <source>
        <dbReference type="Proteomes" id="UP000640489"/>
    </source>
</evidence>
<evidence type="ECO:0000313" key="1">
    <source>
        <dbReference type="EMBL" id="MBF4766085.1"/>
    </source>
</evidence>
<dbReference type="SUPFAM" id="SSF55729">
    <property type="entry name" value="Acyl-CoA N-acyltransferases (Nat)"/>
    <property type="match status" value="1"/>
</dbReference>
<gene>
    <name evidence="1" type="ORF">ISU07_23360</name>
</gene>
<protein>
    <submittedName>
        <fullName evidence="1">Uncharacterized protein</fullName>
    </submittedName>
</protein>
<dbReference type="Proteomes" id="UP000640489">
    <property type="component" value="Unassembled WGS sequence"/>
</dbReference>
<name>A0A930VJV5_9ACTN</name>
<sequence length="232" mass="25201">MRYDERELLELHADVLYLTDARGRTTFTNEPDGAPAWRVLLVRGTGRVLWRLSDTVGDDLAAELAALLADEPPVTGFDAHEPPRHEQSYLDLLGGQAAQAWSGPAWYLPEADPHGPAVLIGPEERDVLRGGFDYVHDEYDALAPVAAVVVDGRAVTACRCSRRTDRAAEAGVDTEDGHTGRGHATAATSLWADAVRASGRLPLYSTAWTNHASRRIARRLGAVPYGTDWALP</sequence>
<keyword evidence="2" id="KW-1185">Reference proteome</keyword>
<dbReference type="Gene3D" id="3.40.630.30">
    <property type="match status" value="1"/>
</dbReference>
<dbReference type="RefSeq" id="WP_194709268.1">
    <property type="nucleotide sequence ID" value="NZ_JADKPN010000023.1"/>
</dbReference>
<dbReference type="AlphaFoldDB" id="A0A930VJV5"/>
<reference evidence="1" key="1">
    <citation type="submission" date="2020-11" db="EMBL/GenBank/DDBJ databases">
        <title>Nocardioides sp. nov., isolated from Soil of Cynanchum wilfordii Hemsley rhizosphere.</title>
        <authorList>
            <person name="Lee J.-S."/>
            <person name="Suh M.K."/>
            <person name="Kim J.-S."/>
        </authorList>
    </citation>
    <scope>NUCLEOTIDE SEQUENCE</scope>
    <source>
        <strain evidence="1">KCTC 19275</strain>
    </source>
</reference>
<organism evidence="1 2">
    <name type="scientific">Nocardioides islandensis</name>
    <dbReference type="NCBI Taxonomy" id="433663"/>
    <lineage>
        <taxon>Bacteria</taxon>
        <taxon>Bacillati</taxon>
        <taxon>Actinomycetota</taxon>
        <taxon>Actinomycetes</taxon>
        <taxon>Propionibacteriales</taxon>
        <taxon>Nocardioidaceae</taxon>
        <taxon>Nocardioides</taxon>
    </lineage>
</organism>
<dbReference type="InterPro" id="IPR016181">
    <property type="entry name" value="Acyl_CoA_acyltransferase"/>
</dbReference>
<proteinExistence type="predicted"/>